<dbReference type="OrthoDB" id="1662883at2759"/>
<accession>A0A8X6NGV4</accession>
<keyword evidence="4" id="KW-0378">Hydrolase</keyword>
<dbReference type="EMBL" id="BMAW01104429">
    <property type="protein sequence ID" value="GFT14354.1"/>
    <property type="molecule type" value="Genomic_DNA"/>
</dbReference>
<proteinExistence type="inferred from homology"/>
<protein>
    <submittedName>
        <fullName evidence="8">Tubulin alpha chain</fullName>
    </submittedName>
</protein>
<dbReference type="InterPro" id="IPR002452">
    <property type="entry name" value="Alpha_tubulin"/>
</dbReference>
<dbReference type="InterPro" id="IPR000217">
    <property type="entry name" value="Tubulin"/>
</dbReference>
<keyword evidence="2" id="KW-0493">Microtubule</keyword>
<dbReference type="InterPro" id="IPR036525">
    <property type="entry name" value="Tubulin/FtsZ_GTPase_sf"/>
</dbReference>
<dbReference type="Gene3D" id="3.40.50.1440">
    <property type="entry name" value="Tubulin/FtsZ, GTPase domain"/>
    <property type="match status" value="1"/>
</dbReference>
<dbReference type="GO" id="GO:0005200">
    <property type="term" value="F:structural constituent of cytoskeleton"/>
    <property type="evidence" value="ECO:0007669"/>
    <property type="project" value="InterPro"/>
</dbReference>
<dbReference type="GO" id="GO:0005525">
    <property type="term" value="F:GTP binding"/>
    <property type="evidence" value="ECO:0007669"/>
    <property type="project" value="UniProtKB-KW"/>
</dbReference>
<evidence type="ECO:0000256" key="6">
    <source>
        <dbReference type="ARBA" id="ARBA00049117"/>
    </source>
</evidence>
<dbReference type="InterPro" id="IPR003008">
    <property type="entry name" value="Tubulin_FtsZ_GTPase"/>
</dbReference>
<comment type="caution">
    <text evidence="8">The sequence shown here is derived from an EMBL/GenBank/DDBJ whole genome shotgun (WGS) entry which is preliminary data.</text>
</comment>
<comment type="catalytic activity">
    <reaction evidence="6">
        <text>GTP + H2O = GDP + phosphate + H(+)</text>
        <dbReference type="Rhea" id="RHEA:19669"/>
        <dbReference type="ChEBI" id="CHEBI:15377"/>
        <dbReference type="ChEBI" id="CHEBI:15378"/>
        <dbReference type="ChEBI" id="CHEBI:37565"/>
        <dbReference type="ChEBI" id="CHEBI:43474"/>
        <dbReference type="ChEBI" id="CHEBI:58189"/>
    </reaction>
    <physiologicalReaction direction="left-to-right" evidence="6">
        <dbReference type="Rhea" id="RHEA:19670"/>
    </physiologicalReaction>
</comment>
<dbReference type="PANTHER" id="PTHR11588">
    <property type="entry name" value="TUBULIN"/>
    <property type="match status" value="1"/>
</dbReference>
<evidence type="ECO:0000256" key="4">
    <source>
        <dbReference type="ARBA" id="ARBA00022801"/>
    </source>
</evidence>
<dbReference type="PRINTS" id="PR01161">
    <property type="entry name" value="TUBULIN"/>
</dbReference>
<feature type="non-terminal residue" evidence="8">
    <location>
        <position position="1"/>
    </location>
</feature>
<dbReference type="GO" id="GO:0016787">
    <property type="term" value="F:hydrolase activity"/>
    <property type="evidence" value="ECO:0007669"/>
    <property type="project" value="UniProtKB-KW"/>
</dbReference>
<evidence type="ECO:0000313" key="9">
    <source>
        <dbReference type="Proteomes" id="UP000887013"/>
    </source>
</evidence>
<evidence type="ECO:0000259" key="7">
    <source>
        <dbReference type="Pfam" id="PF00091"/>
    </source>
</evidence>
<keyword evidence="3" id="KW-0547">Nucleotide-binding</keyword>
<comment type="similarity">
    <text evidence="1">Belongs to the tubulin family.</text>
</comment>
<keyword evidence="9" id="KW-1185">Reference proteome</keyword>
<dbReference type="PRINTS" id="PR01162">
    <property type="entry name" value="ALPHATUBULIN"/>
</dbReference>
<gene>
    <name evidence="8" type="ORF">NPIL_489781</name>
</gene>
<evidence type="ECO:0000256" key="5">
    <source>
        <dbReference type="ARBA" id="ARBA00023134"/>
    </source>
</evidence>
<sequence length="258" mass="30265">MSTDQKTEPIEEFVPVIFGEPNESIIPNNVVNRNYFEFVQHVIRKYECVISEIILKGIWKKRYTIFNFECADELEFIQDWESNFKLCKFRNRDLKNTRKLFEFINPKDDIYSISYFEKFRFDYCISSEPILFWNYEIKKLIDSFRNLEITFRLNNNQLVSIKNNVLHFNNVIKSLYGFDNSKRKRECISVHIGQAGVQIGNACWELYCLEHGIQPDGNMPSDKAVGTGDDSFNTFFSETGAGKHVPRAVFVDLEPTVV</sequence>
<evidence type="ECO:0000256" key="1">
    <source>
        <dbReference type="ARBA" id="ARBA00009636"/>
    </source>
</evidence>
<dbReference type="GO" id="GO:0007017">
    <property type="term" value="P:microtubule-based process"/>
    <property type="evidence" value="ECO:0007669"/>
    <property type="project" value="InterPro"/>
</dbReference>
<name>A0A8X6NGV4_NEPPI</name>
<evidence type="ECO:0000313" key="8">
    <source>
        <dbReference type="EMBL" id="GFT14354.1"/>
    </source>
</evidence>
<evidence type="ECO:0000256" key="2">
    <source>
        <dbReference type="ARBA" id="ARBA00022701"/>
    </source>
</evidence>
<reference evidence="8" key="1">
    <citation type="submission" date="2020-08" db="EMBL/GenBank/DDBJ databases">
        <title>Multicomponent nature underlies the extraordinary mechanical properties of spider dragline silk.</title>
        <authorList>
            <person name="Kono N."/>
            <person name="Nakamura H."/>
            <person name="Mori M."/>
            <person name="Yoshida Y."/>
            <person name="Ohtoshi R."/>
            <person name="Malay A.D."/>
            <person name="Moran D.A.P."/>
            <person name="Tomita M."/>
            <person name="Numata K."/>
            <person name="Arakawa K."/>
        </authorList>
    </citation>
    <scope>NUCLEOTIDE SEQUENCE</scope>
</reference>
<feature type="domain" description="Tubulin/FtsZ GTPase" evidence="7">
    <location>
        <begin position="186"/>
        <end position="257"/>
    </location>
</feature>
<dbReference type="AlphaFoldDB" id="A0A8X6NGV4"/>
<dbReference type="SUPFAM" id="SSF52490">
    <property type="entry name" value="Tubulin nucleotide-binding domain-like"/>
    <property type="match status" value="1"/>
</dbReference>
<keyword evidence="5" id="KW-0342">GTP-binding</keyword>
<dbReference type="FunFam" id="3.40.50.1440:FF:000079">
    <property type="entry name" value="Tubulin, alpha 4-like"/>
    <property type="match status" value="1"/>
</dbReference>
<dbReference type="Proteomes" id="UP000887013">
    <property type="component" value="Unassembled WGS sequence"/>
</dbReference>
<dbReference type="GO" id="GO:0005874">
    <property type="term" value="C:microtubule"/>
    <property type="evidence" value="ECO:0007669"/>
    <property type="project" value="UniProtKB-KW"/>
</dbReference>
<evidence type="ECO:0000256" key="3">
    <source>
        <dbReference type="ARBA" id="ARBA00022741"/>
    </source>
</evidence>
<organism evidence="8 9">
    <name type="scientific">Nephila pilipes</name>
    <name type="common">Giant wood spider</name>
    <name type="synonym">Nephila maculata</name>
    <dbReference type="NCBI Taxonomy" id="299642"/>
    <lineage>
        <taxon>Eukaryota</taxon>
        <taxon>Metazoa</taxon>
        <taxon>Ecdysozoa</taxon>
        <taxon>Arthropoda</taxon>
        <taxon>Chelicerata</taxon>
        <taxon>Arachnida</taxon>
        <taxon>Araneae</taxon>
        <taxon>Araneomorphae</taxon>
        <taxon>Entelegynae</taxon>
        <taxon>Araneoidea</taxon>
        <taxon>Nephilidae</taxon>
        <taxon>Nephila</taxon>
    </lineage>
</organism>
<dbReference type="Pfam" id="PF00091">
    <property type="entry name" value="Tubulin"/>
    <property type="match status" value="1"/>
</dbReference>